<dbReference type="STRING" id="5286.A0A0K3C6S8"/>
<feature type="region of interest" description="Disordered" evidence="5">
    <location>
        <begin position="988"/>
        <end position="1064"/>
    </location>
</feature>
<dbReference type="Proteomes" id="UP000199069">
    <property type="component" value="Unassembled WGS sequence"/>
</dbReference>
<feature type="region of interest" description="Disordered" evidence="5">
    <location>
        <begin position="1839"/>
        <end position="1866"/>
    </location>
</feature>
<dbReference type="InterPro" id="IPR024660">
    <property type="entry name" value="UCS_central_dom"/>
</dbReference>
<keyword evidence="3" id="KW-0963">Cytoplasm</keyword>
<evidence type="ECO:0000313" key="8">
    <source>
        <dbReference type="Proteomes" id="UP000199069"/>
    </source>
</evidence>
<feature type="compositionally biased region" description="Basic and acidic residues" evidence="5">
    <location>
        <begin position="1973"/>
        <end position="1987"/>
    </location>
</feature>
<reference evidence="7 8" key="1">
    <citation type="submission" date="2015-07" db="EMBL/GenBank/DDBJ databases">
        <authorList>
            <person name="Cajimat M.N.B."/>
            <person name="Milazzo M.L."/>
            <person name="Fulhorst C.F."/>
        </authorList>
    </citation>
    <scope>NUCLEOTIDE SEQUENCE [LARGE SCALE GENOMIC DNA]</scope>
    <source>
        <strain evidence="7">Single colony</strain>
    </source>
</reference>
<sequence length="2006" mass="220508">MIRASGREHGRKGAKVRVEMLRGGQAAFGIVAASRVTPAAIRRPPSRVGSVASSNEVMRAYWRRATFGNQGPSGDLVDEKAVAVRSRRPHSFISPSGGKRTFSSATFSGRDHVADLAVPPADRWSRLSRPRLPGGYSTLASTRAQLVAPPRPSMHPSLLLAHMGGFFAASCFLPGIGARRTAMRTVEAAESGVEEPMEGLADEEEVDLPLVYPLQRPHPYPNHLINLAQQLSTQIKQNPLDSVFTLRQLHLVTQRIPRRLPLPQEPMPDSSTLRELRPEPWVWQLPATAAIDAIVEVLDDPVHRQHPRVAQELLPLAVTIALNSLHWDAAMFYEILPQVEPEARSRTWELLGAYQRQRRRVQEPEVQPVVMRRLSKRERVRGPEPDAAAWREAPKDVERTPTTAPLPPPGFFTKATPIPPPAPVSPRPPISIPTPSLESLIECLARHSNFRDETMSLAYGLSALRRKRRVWPTLTAARAAIGADRIDQASMSWADALRSMPHTSSGLSMHTQLRRVLFVLRNRMRREGGEFFAVPNHQTFAAVSHLAQALDAEWARLLETPQRDPRPAQQLINFFSAVPPPPPTRYFSPKSRRHQNAQDHARVFAMVREVFRRIMEDMLDRHIAISGHDVVVSQRDSSSKRERKLPLRAPQFNSLILFALRKMESPDLATRLLQCMRDYGFVPTDHTQTIVFSALASTQKVPLEQILAAAEQSPTTVPLLLKHRAQQSDFEDLYRIVFGLLPELDYNRTRSVRDVAQPPPPGRSLHLYATLLELVTRAGHVGLAERVFRNGRWAAELSRPDRDAMPPKGQGWVVPPSMYTIMLRLYAQQARRGRLLGRRHRDVPDPRSWVRGWGRRALTNFLLHEQRARMEENLGTSAAFFLDSSSPLRFLPSTNPSSSSRLQSILRSEAAAIVAIAELENASREPELRSLHDAMTSPYSLEALETLFPDAVEQQSKAVEAQTGETEVQRRLREHEVKMWRRRFRPAETAEAARGVARQQWSQRKHLEREYRREERPERRRGSRRSRTRETSPLLRPPHHASMAQTADVSVTKPAPSSPPGEVDDLKALLARSGPLDLDRSDVQKLARALADEGPSRAVALAVLARFLAPSPTSTTRSSVQDTVESLLSGSDSTELVQGLVTLSAVLQVAPQLAASLLAQDSLRSRLEDAVELVSRPVGKGKGKQDEETLALVELLSLAAGHAGMRGLVRKSAAVWLESLLGSPRENKPSGNLRCKAMAGCAVVKLRLGKDEASTTGLPTAPVPPDSTSSVWSLDDLAQLATRLAIAGVSTPPADPDDEVLLPSLESLAYLTLTPSPSIKATASDSAFLSAILGLVTRTKESSQSSPARDYAVATLLDHLTAFPPPLDAKSEAAQVERLKRFTSGGGGAANGQDSVRLETTSDVEARIARLVQRDPSPIPTVRHLCTSPSLQTRRLAARVLHSFVTPQKLRGQLLQAGAARLLLSLVRSIPTPFSPADDTPAVQGLAKLLITANPLLVFGPTASSPLLLEATTALTLPLGAPAVAYEGIGLLPRFESIMALTNIAALDPSLTETLARLKLRDRPDTLLLAAIEELLLSQNTMLRRAATELICNLVASDAGIDYFEPTSASSESDSSKPPSPRLHVLLALASSPDVPTRLAATGAFTSLVYSPKIVVALCSHAKWVEMLVALLEDDEPGVRHRVYEVWRVIGEMAGQLGDEKEKERVRKGLKEGKVREELERAAQREQVIELKEAVRAAVDTVRTRARSATKPPVAFSSPSEACTVVLAAPNYILPLLATTRILITSASETCLPPPQPLDLFDMWPALRLAISHGWGGDGGQGKTHLAEDIVDLFYSTATSGQGGERSASASGSSSTHEGGIPIPPTDEIEQTLLYVIGNEFDVDLEDGSEHTVARDLVNLWRECLQRVRAGEEGIAKEGPLAEKFRIAAEKARVQDGQQRFEAQRQGGDEDEGETSSEGEYETEDDEDEEMSAVEREAPPPRERQEPVVDEDGFELVQTKKKGGRR</sequence>
<accession>A0A0K3C6S8</accession>
<evidence type="ECO:0000256" key="2">
    <source>
        <dbReference type="ARBA" id="ARBA00006524"/>
    </source>
</evidence>
<dbReference type="GO" id="GO:0006364">
    <property type="term" value="P:rRNA processing"/>
    <property type="evidence" value="ECO:0007669"/>
    <property type="project" value="UniProtKB-KW"/>
</dbReference>
<feature type="compositionally biased region" description="Basic and acidic residues" evidence="5">
    <location>
        <begin position="1005"/>
        <end position="1020"/>
    </location>
</feature>
<feature type="compositionally biased region" description="Low complexity" evidence="5">
    <location>
        <begin position="1845"/>
        <end position="1860"/>
    </location>
</feature>
<evidence type="ECO:0000256" key="3">
    <source>
        <dbReference type="ARBA" id="ARBA00022490"/>
    </source>
</evidence>
<dbReference type="InterPro" id="IPR019398">
    <property type="entry name" value="Pre-rRNA_process_TSR2"/>
</dbReference>
<evidence type="ECO:0000256" key="1">
    <source>
        <dbReference type="ARBA" id="ARBA00004496"/>
    </source>
</evidence>
<dbReference type="InterPro" id="IPR016024">
    <property type="entry name" value="ARM-type_fold"/>
</dbReference>
<dbReference type="InterPro" id="IPR011989">
    <property type="entry name" value="ARM-like"/>
</dbReference>
<feature type="compositionally biased region" description="Acidic residues" evidence="5">
    <location>
        <begin position="1949"/>
        <end position="1972"/>
    </location>
</feature>
<dbReference type="Gene3D" id="1.25.10.10">
    <property type="entry name" value="Leucine-rich Repeat Variant"/>
    <property type="match status" value="1"/>
</dbReference>
<protein>
    <submittedName>
        <fullName evidence="7">BY PROTMAP: gi|342320602|gb|EGU12541.1| Proteophosphoglycan 5 [Rhodotorula glutinis ATCC 204091]</fullName>
    </submittedName>
</protein>
<dbReference type="GO" id="GO:0005737">
    <property type="term" value="C:cytoplasm"/>
    <property type="evidence" value="ECO:0007669"/>
    <property type="project" value="UniProtKB-SubCell"/>
</dbReference>
<evidence type="ECO:0000256" key="4">
    <source>
        <dbReference type="ARBA" id="ARBA00022552"/>
    </source>
</evidence>
<evidence type="ECO:0000256" key="5">
    <source>
        <dbReference type="SAM" id="MobiDB-lite"/>
    </source>
</evidence>
<dbReference type="PANTHER" id="PTHR45994:SF1">
    <property type="entry name" value="FI21225P1"/>
    <property type="match status" value="1"/>
</dbReference>
<keyword evidence="4" id="KW-0698">rRNA processing</keyword>
<dbReference type="Pfam" id="PF11701">
    <property type="entry name" value="UNC45-central"/>
    <property type="match status" value="1"/>
</dbReference>
<dbReference type="Pfam" id="PF10273">
    <property type="entry name" value="WGG"/>
    <property type="match status" value="1"/>
</dbReference>
<feature type="domain" description="UNC-45/Cro1/She4 central" evidence="6">
    <location>
        <begin position="1096"/>
        <end position="1246"/>
    </location>
</feature>
<dbReference type="SUPFAM" id="SSF48371">
    <property type="entry name" value="ARM repeat"/>
    <property type="match status" value="1"/>
</dbReference>
<comment type="subcellular location">
    <subcellularLocation>
        <location evidence="1">Cytoplasm</location>
    </subcellularLocation>
</comment>
<organism evidence="7 8">
    <name type="scientific">Rhodotorula toruloides</name>
    <name type="common">Yeast</name>
    <name type="synonym">Rhodosporidium toruloides</name>
    <dbReference type="NCBI Taxonomy" id="5286"/>
    <lineage>
        <taxon>Eukaryota</taxon>
        <taxon>Fungi</taxon>
        <taxon>Dikarya</taxon>
        <taxon>Basidiomycota</taxon>
        <taxon>Pucciniomycotina</taxon>
        <taxon>Microbotryomycetes</taxon>
        <taxon>Sporidiobolales</taxon>
        <taxon>Sporidiobolaceae</taxon>
        <taxon>Rhodotorula</taxon>
    </lineage>
</organism>
<feature type="region of interest" description="Disordered" evidence="5">
    <location>
        <begin position="1933"/>
        <end position="2006"/>
    </location>
</feature>
<evidence type="ECO:0000259" key="6">
    <source>
        <dbReference type="Pfam" id="PF11701"/>
    </source>
</evidence>
<gene>
    <name evidence="7" type="primary">FGENESH: predicted gene_1.31</name>
    <name evidence="7" type="ORF">BN2166_0000310</name>
</gene>
<evidence type="ECO:0000313" key="7">
    <source>
        <dbReference type="EMBL" id="CTR04170.1"/>
    </source>
</evidence>
<dbReference type="PANTHER" id="PTHR45994">
    <property type="entry name" value="FI21225P1"/>
    <property type="match status" value="1"/>
</dbReference>
<dbReference type="GO" id="GO:0051879">
    <property type="term" value="F:Hsp90 protein binding"/>
    <property type="evidence" value="ECO:0007669"/>
    <property type="project" value="TreeGrafter"/>
</dbReference>
<dbReference type="EMBL" id="CWKI01000001">
    <property type="protein sequence ID" value="CTR04170.1"/>
    <property type="molecule type" value="Genomic_DNA"/>
</dbReference>
<comment type="similarity">
    <text evidence="2">Belongs to the TSR2 family.</text>
</comment>
<name>A0A0K3C6S8_RHOTO</name>
<keyword evidence="8" id="KW-1185">Reference proteome</keyword>
<feature type="region of interest" description="Disordered" evidence="5">
    <location>
        <begin position="377"/>
        <end position="408"/>
    </location>
</feature>
<proteinExistence type="inferred from homology"/>